<dbReference type="Proteomes" id="UP000028511">
    <property type="component" value="Unassembled WGS sequence"/>
</dbReference>
<dbReference type="EMBL" id="CBSW010000204">
    <property type="protein sequence ID" value="CDG97818.1"/>
    <property type="molecule type" value="Genomic_DNA"/>
</dbReference>
<gene>
    <name evidence="1" type="ORF">XBP1_2820056</name>
</gene>
<organism evidence="1">
    <name type="scientific">Xenorhabdus bovienii str. puntauvense</name>
    <dbReference type="NCBI Taxonomy" id="1398201"/>
    <lineage>
        <taxon>Bacteria</taxon>
        <taxon>Pseudomonadati</taxon>
        <taxon>Pseudomonadota</taxon>
        <taxon>Gammaproteobacteria</taxon>
        <taxon>Enterobacterales</taxon>
        <taxon>Morganellaceae</taxon>
        <taxon>Xenorhabdus</taxon>
    </lineage>
</organism>
<dbReference type="AlphaFoldDB" id="A0A077NHD8"/>
<evidence type="ECO:0000313" key="1">
    <source>
        <dbReference type="EMBL" id="CDG97818.1"/>
    </source>
</evidence>
<name>A0A077NHD8_XENBV</name>
<sequence length="144" mass="16345">MLCQSSIGYDIFRRCNNASQRAIQQDGTGINVFLGLTETKKQAENAYRKTGGKISGEVICPQLTIDADVPYVAGFTNGERQFFCGRASDGPLYLKNDTTDALLRITDHFYFNNKIIPNDYSNFDQRYQIYGQFKEMVFSTVDCF</sequence>
<comment type="caution">
    <text evidence="1">The sequence shown here is derived from an EMBL/GenBank/DDBJ whole genome shotgun (WGS) entry which is preliminary data.</text>
</comment>
<proteinExistence type="predicted"/>
<dbReference type="HOGENOM" id="CLU_1795734_0_0_6"/>
<accession>A0A077NHD8</accession>
<protein>
    <submittedName>
        <fullName evidence="1">Uncharacterized protein</fullName>
    </submittedName>
</protein>
<reference evidence="1" key="1">
    <citation type="submission" date="2013-07" db="EMBL/GenBank/DDBJ databases">
        <title>Sub-species coevolution in mutualistic symbiosis.</title>
        <authorList>
            <person name="Murfin K."/>
            <person name="Klassen J."/>
            <person name="Lee M."/>
            <person name="Forst S."/>
            <person name="Stock P."/>
            <person name="Goodrich-Blair H."/>
        </authorList>
    </citation>
    <scope>NUCLEOTIDE SEQUENCE [LARGE SCALE GENOMIC DNA]</scope>
    <source>
        <strain evidence="1">Puntauvense</strain>
    </source>
</reference>